<evidence type="ECO:0000313" key="1">
    <source>
        <dbReference type="EMBL" id="SEJ22790.1"/>
    </source>
</evidence>
<organism evidence="1 2">
    <name type="scientific">Azotobacter beijerinckii</name>
    <dbReference type="NCBI Taxonomy" id="170623"/>
    <lineage>
        <taxon>Bacteria</taxon>
        <taxon>Pseudomonadati</taxon>
        <taxon>Pseudomonadota</taxon>
        <taxon>Gammaproteobacteria</taxon>
        <taxon>Pseudomonadales</taxon>
        <taxon>Pseudomonadaceae</taxon>
        <taxon>Azotobacter</taxon>
    </lineage>
</organism>
<name>A0A1H6XD27_9GAMM</name>
<dbReference type="RefSeq" id="WP_090733507.1">
    <property type="nucleotide sequence ID" value="NZ_FNYQ01000063.1"/>
</dbReference>
<dbReference type="EMBL" id="FNYQ01000063">
    <property type="protein sequence ID" value="SEJ22790.1"/>
    <property type="molecule type" value="Genomic_DNA"/>
</dbReference>
<accession>A0A1H6XD27</accession>
<sequence>MTNKLNEARLAQLAARTLELRALAIREGAVDPAVRDLAEVVKSRFDGDLEAATKSLIEELSRHVQTAKDADRAARERRQWAWNTLTVREMAARRYALLDEAERCQSRAKTVESEHKTKVDALKAQGFSASEIAGVLELSETANAEELKKRHAELLAEADAVWRAMEQHVAVVLAEGLVP</sequence>
<reference evidence="1 2" key="1">
    <citation type="submission" date="2016-10" db="EMBL/GenBank/DDBJ databases">
        <authorList>
            <person name="de Groot N.N."/>
        </authorList>
    </citation>
    <scope>NUCLEOTIDE SEQUENCE [LARGE SCALE GENOMIC DNA]</scope>
    <source>
        <strain evidence="1 2">DSM 373</strain>
    </source>
</reference>
<protein>
    <submittedName>
        <fullName evidence="1">Uncharacterized protein</fullName>
    </submittedName>
</protein>
<dbReference type="AlphaFoldDB" id="A0A1H6XD27"/>
<dbReference type="Proteomes" id="UP000199250">
    <property type="component" value="Unassembled WGS sequence"/>
</dbReference>
<gene>
    <name evidence="1" type="ORF">SAMN04244572_03189</name>
</gene>
<proteinExistence type="predicted"/>
<evidence type="ECO:0000313" key="2">
    <source>
        <dbReference type="Proteomes" id="UP000199250"/>
    </source>
</evidence>